<sequence>MALSSAIERAFTILECFGKNQKPLRLADVVDDLGLPKQTVHRLIKQLEGMDLLERDIQPEKFRLGTRMRTLGIASIVSQNQTAFTRAILEDLKNRFEETVNVGVLDNGEVLYIDRVECHWPLRVQLSPGSKVKVHCTAIGKLLLAHLPEPQFAVTLRNLTLEKYTQNTIVDVVALEAECKKIRAQGYSENIGEDLQGLVALAVPVYGEGGKVIAGIAVHAPEARTSLKTMHFHLGALTDAAARLGAALTAGNS</sequence>
<accession>A0A1D9GH78</accession>
<dbReference type="InterPro" id="IPR036390">
    <property type="entry name" value="WH_DNA-bd_sf"/>
</dbReference>
<dbReference type="PANTHER" id="PTHR30136:SF24">
    <property type="entry name" value="HTH-TYPE TRANSCRIPTIONAL REPRESSOR ALLR"/>
    <property type="match status" value="1"/>
</dbReference>
<dbReference type="InterPro" id="IPR005471">
    <property type="entry name" value="Tscrpt_reg_IclR_N"/>
</dbReference>
<evidence type="ECO:0000259" key="6">
    <source>
        <dbReference type="PROSITE" id="PS51077"/>
    </source>
</evidence>
<feature type="domain" description="HTH iclR-type" evidence="6">
    <location>
        <begin position="4"/>
        <end position="66"/>
    </location>
</feature>
<proteinExistence type="predicted"/>
<evidence type="ECO:0000313" key="9">
    <source>
        <dbReference type="Proteomes" id="UP000177445"/>
    </source>
</evidence>
<dbReference type="GO" id="GO:0003677">
    <property type="term" value="F:DNA binding"/>
    <property type="evidence" value="ECO:0007669"/>
    <property type="project" value="UniProtKB-KW"/>
</dbReference>
<evidence type="ECO:0000259" key="7">
    <source>
        <dbReference type="PROSITE" id="PS51078"/>
    </source>
</evidence>
<dbReference type="Gene3D" id="1.10.10.10">
    <property type="entry name" value="Winged helix-like DNA-binding domain superfamily/Winged helix DNA-binding domain"/>
    <property type="match status" value="1"/>
</dbReference>
<evidence type="ECO:0000256" key="5">
    <source>
        <dbReference type="ARBA" id="ARBA00042627"/>
    </source>
</evidence>
<evidence type="ECO:0000256" key="4">
    <source>
        <dbReference type="ARBA" id="ARBA00040379"/>
    </source>
</evidence>
<dbReference type="Proteomes" id="UP000177445">
    <property type="component" value="Chromosome"/>
</dbReference>
<feature type="domain" description="IclR-ED" evidence="7">
    <location>
        <begin position="67"/>
        <end position="250"/>
    </location>
</feature>
<dbReference type="EMBL" id="CP017715">
    <property type="protein sequence ID" value="AOY86997.1"/>
    <property type="molecule type" value="Genomic_DNA"/>
</dbReference>
<evidence type="ECO:0000256" key="3">
    <source>
        <dbReference type="ARBA" id="ARBA00023163"/>
    </source>
</evidence>
<evidence type="ECO:0000256" key="1">
    <source>
        <dbReference type="ARBA" id="ARBA00023015"/>
    </source>
</evidence>
<protein>
    <recommendedName>
        <fullName evidence="4">HTH-type transcriptional repressor AllR</fullName>
    </recommendedName>
    <alternativeName>
        <fullName evidence="5">Negative regulator of allantoin and glyoxylate utilization operons</fullName>
    </alternativeName>
</protein>
<dbReference type="PANTHER" id="PTHR30136">
    <property type="entry name" value="HELIX-TURN-HELIX TRANSCRIPTIONAL REGULATOR, ICLR FAMILY"/>
    <property type="match status" value="1"/>
</dbReference>
<gene>
    <name evidence="8" type="ORF">BKP64_01720</name>
</gene>
<dbReference type="Gene3D" id="3.30.450.40">
    <property type="match status" value="1"/>
</dbReference>
<dbReference type="SUPFAM" id="SSF46785">
    <property type="entry name" value="Winged helix' DNA-binding domain"/>
    <property type="match status" value="1"/>
</dbReference>
<evidence type="ECO:0000256" key="2">
    <source>
        <dbReference type="ARBA" id="ARBA00023125"/>
    </source>
</evidence>
<dbReference type="PROSITE" id="PS51077">
    <property type="entry name" value="HTH_ICLR"/>
    <property type="match status" value="1"/>
</dbReference>
<reference evidence="8 9" key="1">
    <citation type="submission" date="2016-10" db="EMBL/GenBank/DDBJ databases">
        <title>Marinobacter salinus sp. nov., a moderately halophilic bacterium isolated from a tidal flat environment.</title>
        <authorList>
            <person name="Park S.-J."/>
        </authorList>
    </citation>
    <scope>NUCLEOTIDE SEQUENCE [LARGE SCALE GENOMIC DNA]</scope>
    <source>
        <strain evidence="8 9">Hb8</strain>
    </source>
</reference>
<dbReference type="Pfam" id="PF09339">
    <property type="entry name" value="HTH_IclR"/>
    <property type="match status" value="1"/>
</dbReference>
<name>A0A1D9GH78_9GAMM</name>
<dbReference type="InterPro" id="IPR014757">
    <property type="entry name" value="Tscrpt_reg_IclR_C"/>
</dbReference>
<dbReference type="Pfam" id="PF01614">
    <property type="entry name" value="IclR_C"/>
    <property type="match status" value="1"/>
</dbReference>
<keyword evidence="1" id="KW-0805">Transcription regulation</keyword>
<dbReference type="InterPro" id="IPR050707">
    <property type="entry name" value="HTH_MetabolicPath_Reg"/>
</dbReference>
<dbReference type="KEGG" id="msq:BKP64_01720"/>
<dbReference type="InterPro" id="IPR029016">
    <property type="entry name" value="GAF-like_dom_sf"/>
</dbReference>
<keyword evidence="9" id="KW-1185">Reference proteome</keyword>
<dbReference type="InterPro" id="IPR036388">
    <property type="entry name" value="WH-like_DNA-bd_sf"/>
</dbReference>
<dbReference type="GO" id="GO:0045892">
    <property type="term" value="P:negative regulation of DNA-templated transcription"/>
    <property type="evidence" value="ECO:0007669"/>
    <property type="project" value="TreeGrafter"/>
</dbReference>
<dbReference type="AlphaFoldDB" id="A0A1D9GH78"/>
<dbReference type="SMART" id="SM00346">
    <property type="entry name" value="HTH_ICLR"/>
    <property type="match status" value="1"/>
</dbReference>
<dbReference type="PROSITE" id="PS51078">
    <property type="entry name" value="ICLR_ED"/>
    <property type="match status" value="1"/>
</dbReference>
<dbReference type="GO" id="GO:0003700">
    <property type="term" value="F:DNA-binding transcription factor activity"/>
    <property type="evidence" value="ECO:0007669"/>
    <property type="project" value="TreeGrafter"/>
</dbReference>
<evidence type="ECO:0000313" key="8">
    <source>
        <dbReference type="EMBL" id="AOY86997.1"/>
    </source>
</evidence>
<dbReference type="SUPFAM" id="SSF55781">
    <property type="entry name" value="GAF domain-like"/>
    <property type="match status" value="1"/>
</dbReference>
<organism evidence="8 9">
    <name type="scientific">Marinobacter salinus</name>
    <dbReference type="NCBI Taxonomy" id="1874317"/>
    <lineage>
        <taxon>Bacteria</taxon>
        <taxon>Pseudomonadati</taxon>
        <taxon>Pseudomonadota</taxon>
        <taxon>Gammaproteobacteria</taxon>
        <taxon>Pseudomonadales</taxon>
        <taxon>Marinobacteraceae</taxon>
        <taxon>Marinobacter</taxon>
    </lineage>
</organism>
<dbReference type="STRING" id="1874317.BKP64_01720"/>
<keyword evidence="3" id="KW-0804">Transcription</keyword>
<keyword evidence="2" id="KW-0238">DNA-binding</keyword>